<evidence type="ECO:0000313" key="11">
    <source>
        <dbReference type="EMBL" id="CAG4949169.1"/>
    </source>
</evidence>
<keyword evidence="4" id="KW-0130">Cell adhesion</keyword>
<dbReference type="Pfam" id="PF08205">
    <property type="entry name" value="C2-set_2"/>
    <property type="match status" value="1"/>
</dbReference>
<comment type="subcellular location">
    <subcellularLocation>
        <location evidence="1">Membrane</location>
    </subcellularLocation>
</comment>
<keyword evidence="9" id="KW-0812">Transmembrane</keyword>
<evidence type="ECO:0000259" key="10">
    <source>
        <dbReference type="PROSITE" id="PS50835"/>
    </source>
</evidence>
<keyword evidence="2" id="KW-0732">Signal</keyword>
<dbReference type="OrthoDB" id="6345017at2759"/>
<keyword evidence="12" id="KW-1185">Reference proteome</keyword>
<keyword evidence="3" id="KW-0677">Repeat</keyword>
<accession>A0A8S3WAM9</accession>
<evidence type="ECO:0000256" key="3">
    <source>
        <dbReference type="ARBA" id="ARBA00022737"/>
    </source>
</evidence>
<name>A0A8S3WAM9_PARAO</name>
<dbReference type="PANTHER" id="PTHR23277">
    <property type="entry name" value="NECTIN-RELATED"/>
    <property type="match status" value="1"/>
</dbReference>
<feature type="compositionally biased region" description="Basic and acidic residues" evidence="8">
    <location>
        <begin position="400"/>
        <end position="418"/>
    </location>
</feature>
<feature type="domain" description="Ig-like" evidence="10">
    <location>
        <begin position="105"/>
        <end position="201"/>
    </location>
</feature>
<feature type="region of interest" description="Disordered" evidence="8">
    <location>
        <begin position="361"/>
        <end position="384"/>
    </location>
</feature>
<feature type="transmembrane region" description="Helical" evidence="9">
    <location>
        <begin position="327"/>
        <end position="348"/>
    </location>
</feature>
<dbReference type="InterPro" id="IPR007110">
    <property type="entry name" value="Ig-like_dom"/>
</dbReference>
<reference evidence="11" key="1">
    <citation type="submission" date="2021-04" db="EMBL/GenBank/DDBJ databases">
        <authorList>
            <person name="Tunstrom K."/>
        </authorList>
    </citation>
    <scope>NUCLEOTIDE SEQUENCE</scope>
</reference>
<dbReference type="PANTHER" id="PTHR23277:SF108">
    <property type="entry name" value="FASCICLIN-3"/>
    <property type="match status" value="1"/>
</dbReference>
<dbReference type="InterPro" id="IPR013162">
    <property type="entry name" value="CD80_C2-set"/>
</dbReference>
<dbReference type="PROSITE" id="PS50835">
    <property type="entry name" value="IG_LIKE"/>
    <property type="match status" value="1"/>
</dbReference>
<evidence type="ECO:0000313" key="12">
    <source>
        <dbReference type="Proteomes" id="UP000691718"/>
    </source>
</evidence>
<dbReference type="EMBL" id="CAJQZP010000220">
    <property type="protein sequence ID" value="CAG4949169.1"/>
    <property type="molecule type" value="Genomic_DNA"/>
</dbReference>
<feature type="region of interest" description="Disordered" evidence="8">
    <location>
        <begin position="399"/>
        <end position="418"/>
    </location>
</feature>
<evidence type="ECO:0000256" key="5">
    <source>
        <dbReference type="ARBA" id="ARBA00023136"/>
    </source>
</evidence>
<feature type="region of interest" description="Disordered" evidence="8">
    <location>
        <begin position="430"/>
        <end position="464"/>
    </location>
</feature>
<dbReference type="AlphaFoldDB" id="A0A8S3WAM9"/>
<keyword evidence="6" id="KW-1015">Disulfide bond</keyword>
<proteinExistence type="predicted"/>
<comment type="caution">
    <text evidence="11">The sequence shown here is derived from an EMBL/GenBank/DDBJ whole genome shotgun (WGS) entry which is preliminary data.</text>
</comment>
<protein>
    <submittedName>
        <fullName evidence="11">(apollo) hypothetical protein</fullName>
    </submittedName>
</protein>
<evidence type="ECO:0000256" key="9">
    <source>
        <dbReference type="SAM" id="Phobius"/>
    </source>
</evidence>
<organism evidence="11 12">
    <name type="scientific">Parnassius apollo</name>
    <name type="common">Apollo butterfly</name>
    <name type="synonym">Papilio apollo</name>
    <dbReference type="NCBI Taxonomy" id="110799"/>
    <lineage>
        <taxon>Eukaryota</taxon>
        <taxon>Metazoa</taxon>
        <taxon>Ecdysozoa</taxon>
        <taxon>Arthropoda</taxon>
        <taxon>Hexapoda</taxon>
        <taxon>Insecta</taxon>
        <taxon>Pterygota</taxon>
        <taxon>Neoptera</taxon>
        <taxon>Endopterygota</taxon>
        <taxon>Lepidoptera</taxon>
        <taxon>Glossata</taxon>
        <taxon>Ditrysia</taxon>
        <taxon>Papilionoidea</taxon>
        <taxon>Papilionidae</taxon>
        <taxon>Parnassiinae</taxon>
        <taxon>Parnassini</taxon>
        <taxon>Parnassius</taxon>
        <taxon>Parnassius</taxon>
    </lineage>
</organism>
<sequence>MEAQHVEITPLKAVRRVGDELTVLCKVPYRIDSCRMTVGPTSYRLIPNNQGDVVYAGQGLEVGECGAHIKHIKEEWNGNISCVLPPKSGSIEVTGTMQLLVARPPGDIQLITPPQSSFKEGDIFMAQCIVPNGRPAAKITWFLDEEQVLAGTHQPIITSEPGSDLQTISQNVSRALVADDSGRRLLCRAEHESLDKPKEASRQLLVHYPPKRLDDSSTITIFGLKLSAEGRLNVTVRSNPRPHAEWTIGDLKLVAPQKNEDASIEALEPDHLGGGYYNVTLLLSRVAKEDVDRTYYLTVANDLGREDFSVRLSTMDEPAGVELETGAIVGIVVAVLVLLIGIFLIVFAKATDRWCFAGTNGVRDHTKSSGESSDTESAVGGRERSRLGALGARMRAALPRARDRVQATEPRTEVDDKVLSEEKKGVVYAELQLGEQTAEKPPPPSTEYAEIVYTEQNQQKESKE</sequence>
<dbReference type="InterPro" id="IPR051427">
    <property type="entry name" value="Nectin/Nectin-like"/>
</dbReference>
<evidence type="ECO:0000256" key="8">
    <source>
        <dbReference type="SAM" id="MobiDB-lite"/>
    </source>
</evidence>
<evidence type="ECO:0000256" key="6">
    <source>
        <dbReference type="ARBA" id="ARBA00023157"/>
    </source>
</evidence>
<dbReference type="GO" id="GO:0007157">
    <property type="term" value="P:heterophilic cell-cell adhesion via plasma membrane cell adhesion molecules"/>
    <property type="evidence" value="ECO:0007669"/>
    <property type="project" value="TreeGrafter"/>
</dbReference>
<keyword evidence="9" id="KW-1133">Transmembrane helix</keyword>
<evidence type="ECO:0000256" key="1">
    <source>
        <dbReference type="ARBA" id="ARBA00004370"/>
    </source>
</evidence>
<keyword evidence="7" id="KW-0325">Glycoprotein</keyword>
<keyword evidence="5 9" id="KW-0472">Membrane</keyword>
<dbReference type="GO" id="GO:0007156">
    <property type="term" value="P:homophilic cell adhesion via plasma membrane adhesion molecules"/>
    <property type="evidence" value="ECO:0007669"/>
    <property type="project" value="TreeGrafter"/>
</dbReference>
<evidence type="ECO:0000256" key="4">
    <source>
        <dbReference type="ARBA" id="ARBA00022889"/>
    </source>
</evidence>
<dbReference type="GO" id="GO:0016020">
    <property type="term" value="C:membrane"/>
    <property type="evidence" value="ECO:0007669"/>
    <property type="project" value="UniProtKB-SubCell"/>
</dbReference>
<evidence type="ECO:0000256" key="2">
    <source>
        <dbReference type="ARBA" id="ARBA00022729"/>
    </source>
</evidence>
<gene>
    <name evidence="11" type="ORF">PAPOLLO_LOCUS3945</name>
</gene>
<evidence type="ECO:0000256" key="7">
    <source>
        <dbReference type="ARBA" id="ARBA00023180"/>
    </source>
</evidence>
<dbReference type="GO" id="GO:0005912">
    <property type="term" value="C:adherens junction"/>
    <property type="evidence" value="ECO:0007669"/>
    <property type="project" value="TreeGrafter"/>
</dbReference>
<dbReference type="Proteomes" id="UP000691718">
    <property type="component" value="Unassembled WGS sequence"/>
</dbReference>